<evidence type="ECO:0000313" key="4">
    <source>
        <dbReference type="EMBL" id="VDM68605.1"/>
    </source>
</evidence>
<dbReference type="AlphaFoldDB" id="A0A3P7KBC9"/>
<sequence>MHCSKLFADKKISLVCCSVTPFLASSFKPSSPPYFEKVFCVIAGICTIFRVLCDDLNLEQPHVCKHIIEAFTSEVVFVLERTVLTPSEFCGAFVSDCGAFEPRNEMWNLTIPDGKPPVQKWPKIPDNKPTYKVLHLSDIHIDRQYAVGSEAYCQLDDALGTPKAIEVLLEPIYIPSGPWGMPYACDLPYQTFEAAMKHISTAHTDLDYILITGDFEAHDAWDYTQDLTRINIENITAVLLRYFPKTPVYVSIGNHEGVPQDAIRSTWSTMALQYYEKNVGKLVASVSLGGRSIVSFFRNKHKYNTWEIKRILLSRASYAVYPKPGLKLISINTIYCSEVNL</sequence>
<proteinExistence type="predicted"/>
<keyword evidence="5" id="KW-1185">Reference proteome</keyword>
<feature type="domain" description="Calcineurin-like phosphoesterase" evidence="3">
    <location>
        <begin position="132"/>
        <end position="267"/>
    </location>
</feature>
<evidence type="ECO:0000259" key="3">
    <source>
        <dbReference type="Pfam" id="PF00149"/>
    </source>
</evidence>
<dbReference type="GO" id="GO:0005615">
    <property type="term" value="C:extracellular space"/>
    <property type="evidence" value="ECO:0007669"/>
    <property type="project" value="TreeGrafter"/>
</dbReference>
<dbReference type="EMBL" id="UYYB01009389">
    <property type="protein sequence ID" value="VDM68605.1"/>
    <property type="molecule type" value="Genomic_DNA"/>
</dbReference>
<keyword evidence="2" id="KW-0325">Glycoprotein</keyword>
<accession>A0A3P7KBC9</accession>
<evidence type="ECO:0000256" key="2">
    <source>
        <dbReference type="ARBA" id="ARBA00023180"/>
    </source>
</evidence>
<evidence type="ECO:0000256" key="1">
    <source>
        <dbReference type="ARBA" id="ARBA00022801"/>
    </source>
</evidence>
<gene>
    <name evidence="4" type="ORF">SVUK_LOCUS3603</name>
</gene>
<reference evidence="4 5" key="1">
    <citation type="submission" date="2018-11" db="EMBL/GenBank/DDBJ databases">
        <authorList>
            <consortium name="Pathogen Informatics"/>
        </authorList>
    </citation>
    <scope>NUCLEOTIDE SEQUENCE [LARGE SCALE GENOMIC DNA]</scope>
</reference>
<dbReference type="SUPFAM" id="SSF56300">
    <property type="entry name" value="Metallo-dependent phosphatases"/>
    <property type="match status" value="1"/>
</dbReference>
<dbReference type="GO" id="GO:0046513">
    <property type="term" value="P:ceramide biosynthetic process"/>
    <property type="evidence" value="ECO:0007669"/>
    <property type="project" value="TreeGrafter"/>
</dbReference>
<dbReference type="GO" id="GO:0006685">
    <property type="term" value="P:sphingomyelin catabolic process"/>
    <property type="evidence" value="ECO:0007669"/>
    <property type="project" value="TreeGrafter"/>
</dbReference>
<dbReference type="PANTHER" id="PTHR10340:SF54">
    <property type="entry name" value="SPHINGOMYELIN PHOSPHODIESTERASE 2"/>
    <property type="match status" value="1"/>
</dbReference>
<dbReference type="InterPro" id="IPR029052">
    <property type="entry name" value="Metallo-depent_PP-like"/>
</dbReference>
<protein>
    <recommendedName>
        <fullName evidence="3">Calcineurin-like phosphoesterase domain-containing protein</fullName>
    </recommendedName>
</protein>
<keyword evidence="1" id="KW-0378">Hydrolase</keyword>
<dbReference type="PANTHER" id="PTHR10340">
    <property type="entry name" value="SPHINGOMYELIN PHOSPHODIESTERASE"/>
    <property type="match status" value="1"/>
</dbReference>
<dbReference type="InterPro" id="IPR004843">
    <property type="entry name" value="Calcineurin-like_PHP"/>
</dbReference>
<organism evidence="4 5">
    <name type="scientific">Strongylus vulgaris</name>
    <name type="common">Blood worm</name>
    <dbReference type="NCBI Taxonomy" id="40348"/>
    <lineage>
        <taxon>Eukaryota</taxon>
        <taxon>Metazoa</taxon>
        <taxon>Ecdysozoa</taxon>
        <taxon>Nematoda</taxon>
        <taxon>Chromadorea</taxon>
        <taxon>Rhabditida</taxon>
        <taxon>Rhabditina</taxon>
        <taxon>Rhabditomorpha</taxon>
        <taxon>Strongyloidea</taxon>
        <taxon>Strongylidae</taxon>
        <taxon>Strongylus</taxon>
    </lineage>
</organism>
<dbReference type="Pfam" id="PF00149">
    <property type="entry name" value="Metallophos"/>
    <property type="match status" value="1"/>
</dbReference>
<name>A0A3P7KBC9_STRVU</name>
<evidence type="ECO:0000313" key="5">
    <source>
        <dbReference type="Proteomes" id="UP000270094"/>
    </source>
</evidence>
<dbReference type="GO" id="GO:0061750">
    <property type="term" value="F:acid sphingomyelin phosphodiesterase activity"/>
    <property type="evidence" value="ECO:0007669"/>
    <property type="project" value="TreeGrafter"/>
</dbReference>
<dbReference type="Proteomes" id="UP000270094">
    <property type="component" value="Unassembled WGS sequence"/>
</dbReference>
<dbReference type="Gene3D" id="3.60.21.10">
    <property type="match status" value="1"/>
</dbReference>
<dbReference type="OrthoDB" id="282973at2759"/>
<dbReference type="GO" id="GO:0016020">
    <property type="term" value="C:membrane"/>
    <property type="evidence" value="ECO:0007669"/>
    <property type="project" value="GOC"/>
</dbReference>
<dbReference type="GO" id="GO:0005764">
    <property type="term" value="C:lysosome"/>
    <property type="evidence" value="ECO:0007669"/>
    <property type="project" value="TreeGrafter"/>
</dbReference>